<evidence type="ECO:0000313" key="2">
    <source>
        <dbReference type="Proteomes" id="UP000451565"/>
    </source>
</evidence>
<proteinExistence type="predicted"/>
<keyword evidence="2" id="KW-1185">Reference proteome</keyword>
<protein>
    <submittedName>
        <fullName evidence="1">Polyketide cyclase</fullName>
    </submittedName>
</protein>
<dbReference type="AlphaFoldDB" id="A0A843YT24"/>
<dbReference type="InterPro" id="IPR023393">
    <property type="entry name" value="START-like_dom_sf"/>
</dbReference>
<dbReference type="OrthoDB" id="9807923at2"/>
<organism evidence="1 2">
    <name type="scientific">Glaciimonas soli</name>
    <dbReference type="NCBI Taxonomy" id="2590999"/>
    <lineage>
        <taxon>Bacteria</taxon>
        <taxon>Pseudomonadati</taxon>
        <taxon>Pseudomonadota</taxon>
        <taxon>Betaproteobacteria</taxon>
        <taxon>Burkholderiales</taxon>
        <taxon>Oxalobacteraceae</taxon>
        <taxon>Glaciimonas</taxon>
    </lineage>
</organism>
<dbReference type="EMBL" id="WINI01000004">
    <property type="protein sequence ID" value="MQR00864.1"/>
    <property type="molecule type" value="Genomic_DNA"/>
</dbReference>
<dbReference type="CDD" id="cd07818">
    <property type="entry name" value="SRPBCC_1"/>
    <property type="match status" value="1"/>
</dbReference>
<reference evidence="1 2" key="1">
    <citation type="submission" date="2019-10" db="EMBL/GenBank/DDBJ databases">
        <title>Glaciimonas soli sp. nov., a psychrophilic bacterium isolated from the forest soil of a high elevation mountain in Taiwan.</title>
        <authorList>
            <person name="Wang L.-T."/>
            <person name="Shieh W.Y."/>
        </authorList>
    </citation>
    <scope>NUCLEOTIDE SEQUENCE [LARGE SCALE GENOMIC DNA]</scope>
    <source>
        <strain evidence="1 2">GS1</strain>
    </source>
</reference>
<name>A0A843YT24_9BURK</name>
<dbReference type="SUPFAM" id="SSF55961">
    <property type="entry name" value="Bet v1-like"/>
    <property type="match status" value="1"/>
</dbReference>
<evidence type="ECO:0000313" key="1">
    <source>
        <dbReference type="EMBL" id="MQR00864.1"/>
    </source>
</evidence>
<sequence>MLKILLAIIVVAVIGVLGLASSKPDTFTVTRSASIKAPPEKIFALISDFHHWNAWSPWEKRDLAMKKTLSGANSGVGAVYEWEGNSKVGAGRMEIVNATPSSHIAIKLDFLKPIEGHNVAQFTLTPQGDTTNVTWDMTGPTPFISKVMQVFISMDKMVGGDFETGLANLKALAEK</sequence>
<gene>
    <name evidence="1" type="ORF">GEV47_09225</name>
</gene>
<dbReference type="Gene3D" id="3.30.530.20">
    <property type="match status" value="1"/>
</dbReference>
<dbReference type="Proteomes" id="UP000451565">
    <property type="component" value="Unassembled WGS sequence"/>
</dbReference>
<dbReference type="RefSeq" id="WP_153234478.1">
    <property type="nucleotide sequence ID" value="NZ_WINI01000004.1"/>
</dbReference>
<comment type="caution">
    <text evidence="1">The sequence shown here is derived from an EMBL/GenBank/DDBJ whole genome shotgun (WGS) entry which is preliminary data.</text>
</comment>
<dbReference type="InterPro" id="IPR019587">
    <property type="entry name" value="Polyketide_cyclase/dehydratase"/>
</dbReference>
<accession>A0A843YT24</accession>
<dbReference type="Pfam" id="PF10604">
    <property type="entry name" value="Polyketide_cyc2"/>
    <property type="match status" value="1"/>
</dbReference>